<dbReference type="AlphaFoldDB" id="A0A1A0H5U2"/>
<keyword evidence="3 7" id="KW-0812">Transmembrane</keyword>
<keyword evidence="5 7" id="KW-0472">Membrane</keyword>
<keyword evidence="4 7" id="KW-1133">Transmembrane helix</keyword>
<evidence type="ECO:0000256" key="5">
    <source>
        <dbReference type="ARBA" id="ARBA00023136"/>
    </source>
</evidence>
<dbReference type="EMBL" id="LXTC01000007">
    <property type="protein sequence ID" value="OBA19283.1"/>
    <property type="molecule type" value="Genomic_DNA"/>
</dbReference>
<dbReference type="Proteomes" id="UP000092555">
    <property type="component" value="Unassembled WGS sequence"/>
</dbReference>
<evidence type="ECO:0000256" key="3">
    <source>
        <dbReference type="ARBA" id="ARBA00022692"/>
    </source>
</evidence>
<gene>
    <name evidence="8" type="ORF">METBIDRAFT_221150</name>
</gene>
<evidence type="ECO:0000256" key="1">
    <source>
        <dbReference type="ARBA" id="ARBA00004370"/>
    </source>
</evidence>
<evidence type="ECO:0000313" key="9">
    <source>
        <dbReference type="Proteomes" id="UP000092555"/>
    </source>
</evidence>
<evidence type="ECO:0000313" key="8">
    <source>
        <dbReference type="EMBL" id="OBA19283.1"/>
    </source>
</evidence>
<evidence type="ECO:0000256" key="4">
    <source>
        <dbReference type="ARBA" id="ARBA00022989"/>
    </source>
</evidence>
<evidence type="ECO:0000256" key="6">
    <source>
        <dbReference type="SAM" id="MobiDB-lite"/>
    </source>
</evidence>
<evidence type="ECO:0000256" key="7">
    <source>
        <dbReference type="SAM" id="Phobius"/>
    </source>
</evidence>
<feature type="transmembrane region" description="Helical" evidence="7">
    <location>
        <begin position="15"/>
        <end position="36"/>
    </location>
</feature>
<sequence>MNISPEFLESDLPSSIQRVLLVLLALFVPPLPIYLLSGPNYSLNTKEFIICCLLTIFFFVIGVFYSVIFVLLIFPTARVEAGRDGYLRVGDIETQADNRLDTSHQSGDIQQPGAEDTTSSEENDPAEAHFSDRGKDVIAREEEGEPLPPSYDEIEGNSRGDTHDEMTKFGDNKVQR</sequence>
<feature type="region of interest" description="Disordered" evidence="6">
    <location>
        <begin position="97"/>
        <end position="176"/>
    </location>
</feature>
<accession>A0A1A0H5U2</accession>
<dbReference type="GeneID" id="30028118"/>
<dbReference type="GO" id="GO:0016020">
    <property type="term" value="C:membrane"/>
    <property type="evidence" value="ECO:0007669"/>
    <property type="project" value="UniProtKB-SubCell"/>
</dbReference>
<comment type="subcellular location">
    <subcellularLocation>
        <location evidence="1">Membrane</location>
    </subcellularLocation>
</comment>
<reference evidence="8 9" key="1">
    <citation type="submission" date="2016-05" db="EMBL/GenBank/DDBJ databases">
        <title>Comparative genomics of biotechnologically important yeasts.</title>
        <authorList>
            <consortium name="DOE Joint Genome Institute"/>
            <person name="Riley R."/>
            <person name="Haridas S."/>
            <person name="Wolfe K.H."/>
            <person name="Lopes M.R."/>
            <person name="Hittinger C.T."/>
            <person name="Goker M."/>
            <person name="Salamov A."/>
            <person name="Wisecaver J."/>
            <person name="Long T.M."/>
            <person name="Aerts A.L."/>
            <person name="Barry K."/>
            <person name="Choi C."/>
            <person name="Clum A."/>
            <person name="Coughlan A.Y."/>
            <person name="Deshpande S."/>
            <person name="Douglass A.P."/>
            <person name="Hanson S.J."/>
            <person name="Klenk H.-P."/>
            <person name="LaButti K."/>
            <person name="Lapidus A."/>
            <person name="Lindquist E."/>
            <person name="Lipzen A."/>
            <person name="Meier-kolthoff J.P."/>
            <person name="Ohm R.A."/>
            <person name="Otillar R.P."/>
            <person name="Pangilinan J."/>
            <person name="Peng Y."/>
            <person name="Rokas A."/>
            <person name="Rosa C.A."/>
            <person name="Scheuner C."/>
            <person name="Sibirny A.A."/>
            <person name="Slot J.C."/>
            <person name="Stielow J.B."/>
            <person name="Sun H."/>
            <person name="Kurtzman C.P."/>
            <person name="Blackwell M."/>
            <person name="Grigoriev I.V."/>
            <person name="Jeffries T.W."/>
        </authorList>
    </citation>
    <scope>NUCLEOTIDE SEQUENCE [LARGE SCALE GENOMIC DNA]</scope>
    <source>
        <strain evidence="8 9">NRRL YB-4993</strain>
    </source>
</reference>
<comment type="caution">
    <text evidence="8">The sequence shown here is derived from an EMBL/GenBank/DDBJ whole genome shotgun (WGS) entry which is preliminary data.</text>
</comment>
<dbReference type="OrthoDB" id="2802411at2759"/>
<protein>
    <submittedName>
        <fullName evidence="8">Uncharacterized protein</fullName>
    </submittedName>
</protein>
<dbReference type="STRING" id="869754.A0A1A0H5U2"/>
<proteinExistence type="inferred from homology"/>
<feature type="compositionally biased region" description="Basic and acidic residues" evidence="6">
    <location>
        <begin position="126"/>
        <end position="141"/>
    </location>
</feature>
<dbReference type="Pfam" id="PF01679">
    <property type="entry name" value="Pmp3"/>
    <property type="match status" value="1"/>
</dbReference>
<feature type="transmembrane region" description="Helical" evidence="7">
    <location>
        <begin position="48"/>
        <end position="74"/>
    </location>
</feature>
<dbReference type="InterPro" id="IPR000612">
    <property type="entry name" value="PMP3"/>
</dbReference>
<name>A0A1A0H5U2_9ASCO</name>
<dbReference type="RefSeq" id="XP_018709815.1">
    <property type="nucleotide sequence ID" value="XM_018855142.1"/>
</dbReference>
<keyword evidence="9" id="KW-1185">Reference proteome</keyword>
<evidence type="ECO:0000256" key="2">
    <source>
        <dbReference type="ARBA" id="ARBA00009530"/>
    </source>
</evidence>
<comment type="similarity">
    <text evidence="2">Belongs to the UPF0057 (PMP3) family.</text>
</comment>
<feature type="compositionally biased region" description="Basic and acidic residues" evidence="6">
    <location>
        <begin position="156"/>
        <end position="176"/>
    </location>
</feature>
<organism evidence="8 9">
    <name type="scientific">Metschnikowia bicuspidata var. bicuspidata NRRL YB-4993</name>
    <dbReference type="NCBI Taxonomy" id="869754"/>
    <lineage>
        <taxon>Eukaryota</taxon>
        <taxon>Fungi</taxon>
        <taxon>Dikarya</taxon>
        <taxon>Ascomycota</taxon>
        <taxon>Saccharomycotina</taxon>
        <taxon>Pichiomycetes</taxon>
        <taxon>Metschnikowiaceae</taxon>
        <taxon>Metschnikowia</taxon>
    </lineage>
</organism>